<sequence length="188" mass="19434">DGESNLKEGDEDDQDRATASVEAPGDGVVESSGNNRAGGDDDARPESPSSPSTSNINRKVASLMSSGRKGLAALGQSFTSHKKEMFDALWSRSKRDKVVPLPLTDDHAKDDDPTDGGGALGKTEGPTLSKETLIASRVSTGEGEADDSPIGRQRAPSVLPPPPQPLQPPDNVNEDAGHPAGEEPSAGS</sequence>
<comment type="caution">
    <text evidence="2">The sequence shown here is derived from an EMBL/GenBank/DDBJ whole genome shotgun (WGS) entry which is preliminary data.</text>
</comment>
<feature type="non-terminal residue" evidence="2">
    <location>
        <position position="188"/>
    </location>
</feature>
<dbReference type="AlphaFoldDB" id="A0A7J6U5M4"/>
<gene>
    <name evidence="2" type="ORF">FOZ62_013117</name>
</gene>
<feature type="compositionally biased region" description="Polar residues" evidence="1">
    <location>
        <begin position="47"/>
        <end position="57"/>
    </location>
</feature>
<name>A0A7J6U5M4_PEROL</name>
<feature type="region of interest" description="Disordered" evidence="1">
    <location>
        <begin position="88"/>
        <end position="188"/>
    </location>
</feature>
<dbReference type="Proteomes" id="UP000574390">
    <property type="component" value="Unassembled WGS sequence"/>
</dbReference>
<evidence type="ECO:0000313" key="3">
    <source>
        <dbReference type="Proteomes" id="UP000574390"/>
    </source>
</evidence>
<feature type="non-terminal residue" evidence="2">
    <location>
        <position position="1"/>
    </location>
</feature>
<feature type="region of interest" description="Disordered" evidence="1">
    <location>
        <begin position="1"/>
        <end position="64"/>
    </location>
</feature>
<protein>
    <submittedName>
        <fullName evidence="2">Uncharacterized protein</fullName>
    </submittedName>
</protein>
<feature type="compositionally biased region" description="Pro residues" evidence="1">
    <location>
        <begin position="158"/>
        <end position="168"/>
    </location>
</feature>
<evidence type="ECO:0000313" key="2">
    <source>
        <dbReference type="EMBL" id="KAF4752675.1"/>
    </source>
</evidence>
<dbReference type="EMBL" id="JABANM010002363">
    <property type="protein sequence ID" value="KAF4752675.1"/>
    <property type="molecule type" value="Genomic_DNA"/>
</dbReference>
<accession>A0A7J6U5M4</accession>
<proteinExistence type="predicted"/>
<organism evidence="2 3">
    <name type="scientific">Perkinsus olseni</name>
    <name type="common">Perkinsus atlanticus</name>
    <dbReference type="NCBI Taxonomy" id="32597"/>
    <lineage>
        <taxon>Eukaryota</taxon>
        <taxon>Sar</taxon>
        <taxon>Alveolata</taxon>
        <taxon>Perkinsozoa</taxon>
        <taxon>Perkinsea</taxon>
        <taxon>Perkinsida</taxon>
        <taxon>Perkinsidae</taxon>
        <taxon>Perkinsus</taxon>
    </lineage>
</organism>
<reference evidence="2 3" key="1">
    <citation type="submission" date="2020-04" db="EMBL/GenBank/DDBJ databases">
        <title>Perkinsus olseni comparative genomics.</title>
        <authorList>
            <person name="Bogema D.R."/>
        </authorList>
    </citation>
    <scope>NUCLEOTIDE SEQUENCE [LARGE SCALE GENOMIC DNA]</scope>
    <source>
        <strain evidence="2">ATCC PRA-205</strain>
    </source>
</reference>
<evidence type="ECO:0000256" key="1">
    <source>
        <dbReference type="SAM" id="MobiDB-lite"/>
    </source>
</evidence>